<keyword evidence="4" id="KW-1185">Reference proteome</keyword>
<dbReference type="AlphaFoldDB" id="A0A6J5WCY8"/>
<dbReference type="EMBL" id="CAEKKB010000002">
    <property type="protein sequence ID" value="CAB4299409.1"/>
    <property type="molecule type" value="Genomic_DNA"/>
</dbReference>
<organism evidence="2 4">
    <name type="scientific">Prunus armeniaca</name>
    <name type="common">Apricot</name>
    <name type="synonym">Armeniaca vulgaris</name>
    <dbReference type="NCBI Taxonomy" id="36596"/>
    <lineage>
        <taxon>Eukaryota</taxon>
        <taxon>Viridiplantae</taxon>
        <taxon>Streptophyta</taxon>
        <taxon>Embryophyta</taxon>
        <taxon>Tracheophyta</taxon>
        <taxon>Spermatophyta</taxon>
        <taxon>Magnoliopsida</taxon>
        <taxon>eudicotyledons</taxon>
        <taxon>Gunneridae</taxon>
        <taxon>Pentapetalae</taxon>
        <taxon>rosids</taxon>
        <taxon>fabids</taxon>
        <taxon>Rosales</taxon>
        <taxon>Rosaceae</taxon>
        <taxon>Amygdaloideae</taxon>
        <taxon>Amygdaleae</taxon>
        <taxon>Prunus</taxon>
    </lineage>
</organism>
<dbReference type="EMBL" id="CAEKDK010000002">
    <property type="protein sequence ID" value="CAB4269033.1"/>
    <property type="molecule type" value="Genomic_DNA"/>
</dbReference>
<dbReference type="Proteomes" id="UP000507245">
    <property type="component" value="Unassembled WGS sequence"/>
</dbReference>
<evidence type="ECO:0000313" key="2">
    <source>
        <dbReference type="EMBL" id="CAB4299409.1"/>
    </source>
</evidence>
<reference evidence="2 3" key="2">
    <citation type="submission" date="2020-05" db="EMBL/GenBank/DDBJ databases">
        <authorList>
            <person name="Campoy J."/>
            <person name="Schneeberger K."/>
            <person name="Spophaly S."/>
        </authorList>
    </citation>
    <scope>NUCLEOTIDE SEQUENCE [LARGE SCALE GENOMIC DNA]</scope>
    <source>
        <strain evidence="2">PruArmRojPasFocal</strain>
    </source>
</reference>
<gene>
    <name evidence="1" type="ORF">CURHAP_LOCUS14072</name>
    <name evidence="2" type="ORF">ORAREDHAP_LOCUS13624</name>
</gene>
<evidence type="ECO:0000313" key="1">
    <source>
        <dbReference type="EMBL" id="CAB4269033.1"/>
    </source>
</evidence>
<evidence type="ECO:0000313" key="4">
    <source>
        <dbReference type="Proteomes" id="UP000507245"/>
    </source>
</evidence>
<dbReference type="Proteomes" id="UP000507222">
    <property type="component" value="Unassembled WGS sequence"/>
</dbReference>
<accession>A0A6J5WCY8</accession>
<reference evidence="4" key="1">
    <citation type="journal article" date="2020" name="Genome Biol.">
        <title>Gamete binning: chromosome-level and haplotype-resolved genome assembly enabled by high-throughput single-cell sequencing of gamete genomes.</title>
        <authorList>
            <person name="Campoy J.A."/>
            <person name="Sun H."/>
            <person name="Goel M."/>
            <person name="Jiao W.-B."/>
            <person name="Folz-Donahue K."/>
            <person name="Wang N."/>
            <person name="Rubio M."/>
            <person name="Liu C."/>
            <person name="Kukat C."/>
            <person name="Ruiz D."/>
            <person name="Huettel B."/>
            <person name="Schneeberger K."/>
        </authorList>
    </citation>
    <scope>NUCLEOTIDE SEQUENCE [LARGE SCALE GENOMIC DNA]</scope>
    <source>
        <strain evidence="4">cv. Rojo Pasion</strain>
    </source>
</reference>
<proteinExistence type="predicted"/>
<evidence type="ECO:0000313" key="3">
    <source>
        <dbReference type="Proteomes" id="UP000507222"/>
    </source>
</evidence>
<protein>
    <submittedName>
        <fullName evidence="2">Uncharacterized protein</fullName>
    </submittedName>
</protein>
<name>A0A6J5WCY8_PRUAR</name>
<sequence length="68" mass="7270">MLEGDAGIVGISRSPMNSLAAISSSSSWFELDSEFEGEEPGRSVWIARPSNVAMACSFAVANSLSRRF</sequence>